<dbReference type="InterPro" id="IPR041413">
    <property type="entry name" value="MLTR_LBD"/>
</dbReference>
<dbReference type="InterPro" id="IPR010982">
    <property type="entry name" value="Lambda_DNA-bd_dom_sf"/>
</dbReference>
<dbReference type="InterPro" id="IPR001387">
    <property type="entry name" value="Cro/C1-type_HTH"/>
</dbReference>
<dbReference type="PANTHER" id="PTHR35010">
    <property type="entry name" value="BLL4672 PROTEIN-RELATED"/>
    <property type="match status" value="1"/>
</dbReference>
<dbReference type="SMART" id="SM00530">
    <property type="entry name" value="HTH_XRE"/>
    <property type="match status" value="1"/>
</dbReference>
<accession>A0ABY7QGB8</accession>
<dbReference type="Gene3D" id="1.10.260.40">
    <property type="entry name" value="lambda repressor-like DNA-binding domains"/>
    <property type="match status" value="1"/>
</dbReference>
<dbReference type="PANTHER" id="PTHR35010:SF2">
    <property type="entry name" value="BLL4672 PROTEIN"/>
    <property type="match status" value="1"/>
</dbReference>
<feature type="region of interest" description="Disordered" evidence="1">
    <location>
        <begin position="1"/>
        <end position="22"/>
    </location>
</feature>
<dbReference type="CDD" id="cd00093">
    <property type="entry name" value="HTH_XRE"/>
    <property type="match status" value="1"/>
</dbReference>
<organism evidence="3 4">
    <name type="scientific">Kitasatospora cathayae</name>
    <dbReference type="NCBI Taxonomy" id="3004092"/>
    <lineage>
        <taxon>Bacteria</taxon>
        <taxon>Bacillati</taxon>
        <taxon>Actinomycetota</taxon>
        <taxon>Actinomycetes</taxon>
        <taxon>Kitasatosporales</taxon>
        <taxon>Streptomycetaceae</taxon>
        <taxon>Kitasatospora</taxon>
    </lineage>
</organism>
<evidence type="ECO:0000313" key="4">
    <source>
        <dbReference type="Proteomes" id="UP001212821"/>
    </source>
</evidence>
<proteinExistence type="predicted"/>
<gene>
    <name evidence="3" type="ORF">O1G21_26105</name>
</gene>
<dbReference type="Proteomes" id="UP001212821">
    <property type="component" value="Chromosome"/>
</dbReference>
<protein>
    <submittedName>
        <fullName evidence="3">Helix-turn-helix transcriptional regulator</fullName>
    </submittedName>
</protein>
<evidence type="ECO:0000256" key="1">
    <source>
        <dbReference type="SAM" id="MobiDB-lite"/>
    </source>
</evidence>
<keyword evidence="4" id="KW-1185">Reference proteome</keyword>
<reference evidence="4" key="1">
    <citation type="submission" date="2022-12" db="EMBL/GenBank/DDBJ databases">
        <authorList>
            <person name="Mo P."/>
        </authorList>
    </citation>
    <scope>NUCLEOTIDE SEQUENCE [LARGE SCALE GENOMIC DNA]</scope>
    <source>
        <strain evidence="4">HUAS 3-15</strain>
    </source>
</reference>
<dbReference type="Gene3D" id="3.30.450.180">
    <property type="match status" value="1"/>
</dbReference>
<dbReference type="Pfam" id="PF13560">
    <property type="entry name" value="HTH_31"/>
    <property type="match status" value="1"/>
</dbReference>
<dbReference type="EMBL" id="CP115450">
    <property type="protein sequence ID" value="WBP91763.1"/>
    <property type="molecule type" value="Genomic_DNA"/>
</dbReference>
<feature type="domain" description="HTH cro/C1-type" evidence="2">
    <location>
        <begin position="30"/>
        <end position="102"/>
    </location>
</feature>
<evidence type="ECO:0000259" key="2">
    <source>
        <dbReference type="SMART" id="SM00530"/>
    </source>
</evidence>
<evidence type="ECO:0000313" key="3">
    <source>
        <dbReference type="EMBL" id="WBP91763.1"/>
    </source>
</evidence>
<dbReference type="Pfam" id="PF17765">
    <property type="entry name" value="MLTR_LBD"/>
    <property type="match status" value="1"/>
</dbReference>
<sequence length="292" mass="32899">MTPTAQARPAFAGPHRGTPDEARRHDLAAFLRSRRERIAPEQVGLPMTGRRRTPGLRREEVAQLAAVGVTWYTWLEQGRDIQVSAQVLDAVARALLLDPSERAHLFTLAGSEDPAPVTECPSVTPSVRLVLEQMAPYPAAVVNSRYDVLAHNVPYTALVGDLGELPLEERNLMWLAFTPSRFREVLIDYRTERIGMVARFRAAMADHSAEPAWKALLARLRKASPDFEEEWQRHEVQGPGNGIKRFQVPGVGLLRCNYTNFWLSPRLGTRMISYTPLDEETRALMDELPDRL</sequence>
<name>A0ABY7QGB8_9ACTN</name>
<dbReference type="RefSeq" id="WP_270151279.1">
    <property type="nucleotide sequence ID" value="NZ_CP115450.1"/>
</dbReference>